<keyword evidence="9" id="KW-0653">Protein transport</keyword>
<keyword evidence="6" id="KW-0677">Repeat</keyword>
<keyword evidence="7" id="KW-0068">Autocatalytic cleavage</keyword>
<dbReference type="GO" id="GO:0051664">
    <property type="term" value="P:nuclear pore localization"/>
    <property type="evidence" value="ECO:0007669"/>
    <property type="project" value="EnsemblFungi"/>
</dbReference>
<keyword evidence="10" id="KW-0811">Translocation</keyword>
<dbReference type="HOGENOM" id="CLU_005908_0_0_1"/>
<dbReference type="GO" id="GO:0006409">
    <property type="term" value="P:tRNA export from nucleus"/>
    <property type="evidence" value="ECO:0007669"/>
    <property type="project" value="EnsemblFungi"/>
</dbReference>
<keyword evidence="12" id="KW-0539">Nucleus</keyword>
<evidence type="ECO:0000256" key="2">
    <source>
        <dbReference type="ARBA" id="ARBA00004567"/>
    </source>
</evidence>
<dbReference type="Proteomes" id="UP000005220">
    <property type="component" value="Chromosome 3"/>
</dbReference>
<dbReference type="GO" id="GO:0045893">
    <property type="term" value="P:positive regulation of DNA-templated transcription"/>
    <property type="evidence" value="ECO:0007669"/>
    <property type="project" value="EnsemblFungi"/>
</dbReference>
<evidence type="ECO:0000256" key="3">
    <source>
        <dbReference type="ARBA" id="ARBA00004620"/>
    </source>
</evidence>
<dbReference type="InterPro" id="IPR007230">
    <property type="entry name" value="Nup98_auto-Pept-S59_dom"/>
</dbReference>
<dbReference type="GO" id="GO:0000973">
    <property type="term" value="P:post-transcriptional tethering of RNA polymerase II gene DNA at nuclear periphery"/>
    <property type="evidence" value="ECO:0007669"/>
    <property type="project" value="EnsemblFungi"/>
</dbReference>
<dbReference type="GO" id="GO:0031509">
    <property type="term" value="P:subtelomeric heterochromatin formation"/>
    <property type="evidence" value="ECO:0007669"/>
    <property type="project" value="EnsemblFungi"/>
</dbReference>
<dbReference type="GeneID" id="13885121"/>
<evidence type="ECO:0000256" key="11">
    <source>
        <dbReference type="ARBA" id="ARBA00023132"/>
    </source>
</evidence>
<dbReference type="PANTHER" id="PTHR23198">
    <property type="entry name" value="NUCLEOPORIN"/>
    <property type="match status" value="1"/>
</dbReference>
<dbReference type="PANTHER" id="PTHR23198:SF6">
    <property type="entry name" value="NUCLEAR PORE COMPLEX PROTEIN NUP98-NUP96"/>
    <property type="match status" value="1"/>
</dbReference>
<keyword evidence="11" id="KW-0906">Nuclear pore complex</keyword>
<accession>H2AS52</accession>
<dbReference type="GO" id="GO:0016973">
    <property type="term" value="P:poly(A)+ mRNA export from nucleus"/>
    <property type="evidence" value="ECO:0007669"/>
    <property type="project" value="EnsemblFungi"/>
</dbReference>
<dbReference type="GO" id="GO:0036228">
    <property type="term" value="P:protein localization to nuclear inner membrane"/>
    <property type="evidence" value="ECO:0007669"/>
    <property type="project" value="EnsemblFungi"/>
</dbReference>
<evidence type="ECO:0000256" key="7">
    <source>
        <dbReference type="ARBA" id="ARBA00022813"/>
    </source>
</evidence>
<keyword evidence="8" id="KW-0509">mRNA transport</keyword>
<dbReference type="GO" id="GO:0006302">
    <property type="term" value="P:double-strand break repair"/>
    <property type="evidence" value="ECO:0007669"/>
    <property type="project" value="EnsemblFungi"/>
</dbReference>
<dbReference type="GO" id="GO:0006607">
    <property type="term" value="P:NLS-bearing protein import into nucleus"/>
    <property type="evidence" value="ECO:0007669"/>
    <property type="project" value="EnsemblFungi"/>
</dbReference>
<dbReference type="Gene3D" id="1.25.40.690">
    <property type="match status" value="1"/>
</dbReference>
<dbReference type="SUPFAM" id="SSF82215">
    <property type="entry name" value="C-terminal autoproteolytic domain of nucleoporin nup98"/>
    <property type="match status" value="1"/>
</dbReference>
<evidence type="ECO:0000256" key="13">
    <source>
        <dbReference type="SAM" id="MobiDB-lite"/>
    </source>
</evidence>
<dbReference type="Pfam" id="PF12110">
    <property type="entry name" value="Nup96"/>
    <property type="match status" value="2"/>
</dbReference>
<organism evidence="15 16">
    <name type="scientific">Kazachstania africana (strain ATCC 22294 / BCRC 22015 / CBS 2517 / CECT 1963 / NBRC 1671 / NRRL Y-8276)</name>
    <name type="common">Yeast</name>
    <name type="synonym">Kluyveromyces africanus</name>
    <dbReference type="NCBI Taxonomy" id="1071382"/>
    <lineage>
        <taxon>Eukaryota</taxon>
        <taxon>Fungi</taxon>
        <taxon>Dikarya</taxon>
        <taxon>Ascomycota</taxon>
        <taxon>Saccharomycotina</taxon>
        <taxon>Saccharomycetes</taxon>
        <taxon>Saccharomycetales</taxon>
        <taxon>Saccharomycetaceae</taxon>
        <taxon>Kazachstania</taxon>
    </lineage>
</organism>
<dbReference type="InterPro" id="IPR037665">
    <property type="entry name" value="Nucleoporin_S59-like"/>
</dbReference>
<keyword evidence="5" id="KW-0813">Transport</keyword>
<keyword evidence="16" id="KW-1185">Reference proteome</keyword>
<dbReference type="Gene3D" id="6.20.50.170">
    <property type="match status" value="1"/>
</dbReference>
<dbReference type="GO" id="GO:0031080">
    <property type="term" value="C:nuclear pore outer ring"/>
    <property type="evidence" value="ECO:0007669"/>
    <property type="project" value="EnsemblFungi"/>
</dbReference>
<evidence type="ECO:0000313" key="15">
    <source>
        <dbReference type="EMBL" id="CCF57202.1"/>
    </source>
</evidence>
<evidence type="ECO:0000313" key="16">
    <source>
        <dbReference type="Proteomes" id="UP000005220"/>
    </source>
</evidence>
<evidence type="ECO:0000256" key="10">
    <source>
        <dbReference type="ARBA" id="ARBA00023010"/>
    </source>
</evidence>
<dbReference type="RefSeq" id="XP_003956337.1">
    <property type="nucleotide sequence ID" value="XM_003956288.1"/>
</dbReference>
<dbReference type="Gene3D" id="3.30.1610.10">
    <property type="entry name" value="Peptidase S59, nucleoporin"/>
    <property type="match status" value="1"/>
</dbReference>
<comment type="subcellular location">
    <subcellularLocation>
        <location evidence="1">Nucleus membrane</location>
        <topology evidence="1">Peripheral membrane protein</topology>
        <orientation evidence="1">Cytoplasmic side</orientation>
    </subcellularLocation>
    <subcellularLocation>
        <location evidence="3">Nucleus membrane</location>
        <topology evidence="3">Peripheral membrane protein</topology>
        <orientation evidence="3">Nucleoplasmic side</orientation>
    </subcellularLocation>
    <subcellularLocation>
        <location evidence="2">Nucleus</location>
        <location evidence="2">Nuclear pore complex</location>
    </subcellularLocation>
</comment>
<dbReference type="FunFam" id="3.30.1610.10:FF:000003">
    <property type="entry name" value="Nucleoporin SONB, putative"/>
    <property type="match status" value="1"/>
</dbReference>
<dbReference type="GO" id="GO:0008139">
    <property type="term" value="F:nuclear localization sequence binding"/>
    <property type="evidence" value="ECO:0007669"/>
    <property type="project" value="TreeGrafter"/>
</dbReference>
<gene>
    <name evidence="15" type="primary">KAFR0C02090</name>
    <name evidence="15" type="ORF">KAFR_0C02090</name>
</gene>
<feature type="domain" description="Peptidase S59" evidence="14">
    <location>
        <begin position="438"/>
        <end position="585"/>
    </location>
</feature>
<dbReference type="InterPro" id="IPR021967">
    <property type="entry name" value="Nup98_C"/>
</dbReference>
<dbReference type="GO" id="GO:0034398">
    <property type="term" value="P:telomere tethering at nuclear periphery"/>
    <property type="evidence" value="ECO:0007669"/>
    <property type="project" value="EnsemblFungi"/>
</dbReference>
<dbReference type="GO" id="GO:0000781">
    <property type="term" value="C:chromosome, telomeric region"/>
    <property type="evidence" value="ECO:0007669"/>
    <property type="project" value="GOC"/>
</dbReference>
<dbReference type="eggNOG" id="KOG0845">
    <property type="taxonomic scope" value="Eukaryota"/>
</dbReference>
<proteinExistence type="inferred from homology"/>
<sequence length="1243" mass="137603">MFNRSTAGSSLFGNANTSTPTSAPALTNNTQFPQKQGTLFGNTSANLGTSTPSPSNTLFANPGSNINQQTTQTGGSSLGSKPANNNLFGNTVGQAGSAPSSGSLFGNSTSATTGGLFGKSTPTAPAVVPSNSLFGSKPTTVPASSSVGGMFGNSGINAGGSTLSSGKPTLGTSLFGSSNPSNLFGNKQSNTANSGLFGNPITAFGHQTNTMEAQMNSNPYGLNVNNVTTNVSNMPSSITENISKKTVTNSESLSVTSIPSSDTKRSFSFSSVASNNIASPPVSVVSHSSLFNDLRSRLNSGMDTSVKGIFSSSHTPWEGAEHNSSALNGSTSNDFSFTVANKNKSVKDLSSFSNSKGVTELRRLKIDSDRSAAKKLKLLSGKSVPTKEQTPESHRNEVEEGNDIKGVENTPIIVEDEKGDKEEENIEEQGQDYDEKSSLNYWCSPSPEQLVSLSIKQLTAVPNFVVGRKGYGCITFNYDVDLTPFANDIKKELFHNVIVFRTPRTVEVYPEGSIKPPVGYGLNVPATITLENVYPVDKKTKQPITDDSKIEEIQFFVRKLKGMRDMEYISYNPFGGIWTFRVDHFSVWGLVNDEDIEIDEDEVHAADREEIDMANSTEAKLLALQQKSFSESAEAVDDYDSLIVEEKQYEPDVNEEDFEALQVDPSLDISDDWVEQLRLAGSSLHSVFAQSTATIKPDADERALLFSKFNEDLEIEKKIRKERRLTSKYTFAKFDQDSSLLLKKIEKDTGTEVVRLPVKLESRLVLHKEAFDKRMKLAAIDPRKANSYPKVVKDLLKFSDVLPAIAEDPELIEIWKLCSTLFDPVELSHHITNTVTKETLTKNRRYDLLCEWLINQIKDEIHSKINGTADLLDKVFLYLMVNDIPSATKIAIDSQNGHLAILLTFLGSNDPRVRDLASLQLTTWRRTGQKVDLQISRIYQLLSGSIFEGDYAFSNMVGEFSWLAVFSLGLLYGKIDENSLENLVASELSLVEKQNNDLVYAILQLFSTPKVTEALIRDIQFMDIQFSWYFVQILKFNAVREFSNELCDRITLSFLEQLKSEELYDQALFVGCYLVDDAVAKQQIDLLIYSNISSYCKQSSQIYRELQIPEKVVYHAQALMNKYDGDHFSEVQNLLHARLFKEAERVFTSVVGPKLILSYNHSKKNDDLSKLLSILSQFPQQNIDNWKTGLGVFEDYAKLVMHDGGNKEKFQDFEQNLKILLENNKHFKAIPACCNIMSKKMKG</sequence>
<dbReference type="GO" id="GO:0044614">
    <property type="term" value="C:nuclear pore cytoplasmic filaments"/>
    <property type="evidence" value="ECO:0007669"/>
    <property type="project" value="TreeGrafter"/>
</dbReference>
<protein>
    <recommendedName>
        <fullName evidence="14">Peptidase S59 domain-containing protein</fullName>
    </recommendedName>
</protein>
<dbReference type="GO" id="GO:0003723">
    <property type="term" value="F:RNA binding"/>
    <property type="evidence" value="ECO:0007669"/>
    <property type="project" value="EnsemblFungi"/>
</dbReference>
<dbReference type="KEGG" id="kaf:KAFR_0C02090"/>
<evidence type="ECO:0000256" key="6">
    <source>
        <dbReference type="ARBA" id="ARBA00022737"/>
    </source>
</evidence>
<feature type="compositionally biased region" description="Basic and acidic residues" evidence="13">
    <location>
        <begin position="389"/>
        <end position="406"/>
    </location>
</feature>
<dbReference type="GO" id="GO:0031965">
    <property type="term" value="C:nuclear membrane"/>
    <property type="evidence" value="ECO:0007669"/>
    <property type="project" value="UniProtKB-SubCell"/>
</dbReference>
<dbReference type="PROSITE" id="PS51434">
    <property type="entry name" value="NUP_C"/>
    <property type="match status" value="1"/>
</dbReference>
<feature type="region of interest" description="Disordered" evidence="13">
    <location>
        <begin position="378"/>
        <end position="410"/>
    </location>
</feature>
<dbReference type="Pfam" id="PF04096">
    <property type="entry name" value="Nucleoporin2"/>
    <property type="match status" value="1"/>
</dbReference>
<evidence type="ECO:0000256" key="4">
    <source>
        <dbReference type="ARBA" id="ARBA00008926"/>
    </source>
</evidence>
<evidence type="ECO:0000256" key="12">
    <source>
        <dbReference type="ARBA" id="ARBA00023242"/>
    </source>
</evidence>
<dbReference type="InterPro" id="IPR036903">
    <property type="entry name" value="Nup98_auto-Pept-S59_dom_sf"/>
</dbReference>
<dbReference type="InParanoid" id="H2AS52"/>
<dbReference type="AlphaFoldDB" id="H2AS52"/>
<dbReference type="GO" id="GO:0017056">
    <property type="term" value="F:structural constituent of nuclear pore"/>
    <property type="evidence" value="ECO:0007669"/>
    <property type="project" value="EnsemblFungi"/>
</dbReference>
<dbReference type="EMBL" id="HE650823">
    <property type="protein sequence ID" value="CCF57202.1"/>
    <property type="molecule type" value="Genomic_DNA"/>
</dbReference>
<dbReference type="MEROPS" id="S59.002"/>
<name>H2AS52_KAZAF</name>
<dbReference type="GO" id="GO:0046822">
    <property type="term" value="P:regulation of nucleocytoplasmic transport"/>
    <property type="evidence" value="ECO:0007669"/>
    <property type="project" value="EnsemblFungi"/>
</dbReference>
<dbReference type="FunCoup" id="H2AS52">
    <property type="interactions" value="847"/>
</dbReference>
<dbReference type="STRING" id="1071382.H2AS52"/>
<comment type="similarity">
    <text evidence="4">Belongs to the nucleoporin GLFG family.</text>
</comment>
<evidence type="ECO:0000259" key="14">
    <source>
        <dbReference type="PROSITE" id="PS51434"/>
    </source>
</evidence>
<dbReference type="GO" id="GO:0044613">
    <property type="term" value="C:nuclear pore central transport channel"/>
    <property type="evidence" value="ECO:0007669"/>
    <property type="project" value="EnsemblFungi"/>
</dbReference>
<feature type="region of interest" description="Disordered" evidence="13">
    <location>
        <begin position="1"/>
        <end position="106"/>
    </location>
</feature>
<evidence type="ECO:0000256" key="8">
    <source>
        <dbReference type="ARBA" id="ARBA00022816"/>
    </source>
</evidence>
<evidence type="ECO:0000256" key="9">
    <source>
        <dbReference type="ARBA" id="ARBA00022927"/>
    </source>
</evidence>
<evidence type="ECO:0000256" key="5">
    <source>
        <dbReference type="ARBA" id="ARBA00022448"/>
    </source>
</evidence>
<evidence type="ECO:0000256" key="1">
    <source>
        <dbReference type="ARBA" id="ARBA00004335"/>
    </source>
</evidence>
<dbReference type="OrthoDB" id="3797628at2759"/>
<reference evidence="15 16" key="1">
    <citation type="journal article" date="2011" name="Proc. Natl. Acad. Sci. U.S.A.">
        <title>Evolutionary erosion of yeast sex chromosomes by mating-type switching accidents.</title>
        <authorList>
            <person name="Gordon J.L."/>
            <person name="Armisen D."/>
            <person name="Proux-Wera E."/>
            <person name="Oheigeartaigh S.S."/>
            <person name="Byrne K.P."/>
            <person name="Wolfe K.H."/>
        </authorList>
    </citation>
    <scope>NUCLEOTIDE SEQUENCE [LARGE SCALE GENOMIC DNA]</scope>
    <source>
        <strain evidence="16">ATCC 22294 / BCRC 22015 / CBS 2517 / CECT 1963 / NBRC 1671 / NRRL Y-8276</strain>
    </source>
</reference>